<dbReference type="Proteomes" id="UP000293874">
    <property type="component" value="Unassembled WGS sequence"/>
</dbReference>
<dbReference type="EMBL" id="SGXA01000001">
    <property type="protein sequence ID" value="RZS75868.1"/>
    <property type="molecule type" value="Genomic_DNA"/>
</dbReference>
<dbReference type="SUPFAM" id="SSF47413">
    <property type="entry name" value="lambda repressor-like DNA-binding domains"/>
    <property type="match status" value="1"/>
</dbReference>
<dbReference type="SMART" id="SM00530">
    <property type="entry name" value="HTH_XRE"/>
    <property type="match status" value="1"/>
</dbReference>
<organism evidence="2 3">
    <name type="scientific">Pseudobacter ginsenosidimutans</name>
    <dbReference type="NCBI Taxonomy" id="661488"/>
    <lineage>
        <taxon>Bacteria</taxon>
        <taxon>Pseudomonadati</taxon>
        <taxon>Bacteroidota</taxon>
        <taxon>Chitinophagia</taxon>
        <taxon>Chitinophagales</taxon>
        <taxon>Chitinophagaceae</taxon>
        <taxon>Pseudobacter</taxon>
    </lineage>
</organism>
<keyword evidence="3" id="KW-1185">Reference proteome</keyword>
<gene>
    <name evidence="2" type="ORF">EV199_1743</name>
</gene>
<proteinExistence type="predicted"/>
<dbReference type="Gene3D" id="1.10.260.40">
    <property type="entry name" value="lambda repressor-like DNA-binding domains"/>
    <property type="match status" value="1"/>
</dbReference>
<reference evidence="2 3" key="1">
    <citation type="submission" date="2019-02" db="EMBL/GenBank/DDBJ databases">
        <title>Genomic Encyclopedia of Type Strains, Phase IV (KMG-IV): sequencing the most valuable type-strain genomes for metagenomic binning, comparative biology and taxonomic classification.</title>
        <authorList>
            <person name="Goeker M."/>
        </authorList>
    </citation>
    <scope>NUCLEOTIDE SEQUENCE [LARGE SCALE GENOMIC DNA]</scope>
    <source>
        <strain evidence="2 3">DSM 18116</strain>
    </source>
</reference>
<feature type="domain" description="HTH cro/C1-type" evidence="1">
    <location>
        <begin position="8"/>
        <end position="64"/>
    </location>
</feature>
<dbReference type="CDD" id="cd00093">
    <property type="entry name" value="HTH_XRE"/>
    <property type="match status" value="1"/>
</dbReference>
<dbReference type="AlphaFoldDB" id="A0A4Q7N4E8"/>
<evidence type="ECO:0000313" key="2">
    <source>
        <dbReference type="EMBL" id="RZS75868.1"/>
    </source>
</evidence>
<accession>A0A4Q7N4E8</accession>
<sequence length="69" mass="7720">MAVIGQNLSGLRKSKGLTRATVAYHANISMTTLYKLETGKCGNVGIWALFDLCKYYDIKPYTVLIEGRY</sequence>
<evidence type="ECO:0000259" key="1">
    <source>
        <dbReference type="PROSITE" id="PS50943"/>
    </source>
</evidence>
<dbReference type="GO" id="GO:0003677">
    <property type="term" value="F:DNA binding"/>
    <property type="evidence" value="ECO:0007669"/>
    <property type="project" value="InterPro"/>
</dbReference>
<dbReference type="InterPro" id="IPR010982">
    <property type="entry name" value="Lambda_DNA-bd_dom_sf"/>
</dbReference>
<name>A0A4Q7N4E8_9BACT</name>
<protein>
    <submittedName>
        <fullName evidence="2">Helix-turn-helix protein</fullName>
    </submittedName>
</protein>
<comment type="caution">
    <text evidence="2">The sequence shown here is derived from an EMBL/GenBank/DDBJ whole genome shotgun (WGS) entry which is preliminary data.</text>
</comment>
<evidence type="ECO:0000313" key="3">
    <source>
        <dbReference type="Proteomes" id="UP000293874"/>
    </source>
</evidence>
<dbReference type="PROSITE" id="PS50943">
    <property type="entry name" value="HTH_CROC1"/>
    <property type="match status" value="1"/>
</dbReference>
<dbReference type="InterPro" id="IPR001387">
    <property type="entry name" value="Cro/C1-type_HTH"/>
</dbReference>
<dbReference type="Pfam" id="PF13560">
    <property type="entry name" value="HTH_31"/>
    <property type="match status" value="1"/>
</dbReference>
<dbReference type="RefSeq" id="WP_130540204.1">
    <property type="nucleotide sequence ID" value="NZ_CP042431.1"/>
</dbReference>